<feature type="signal peptide" evidence="2">
    <location>
        <begin position="1"/>
        <end position="22"/>
    </location>
</feature>
<feature type="compositionally biased region" description="Acidic residues" evidence="1">
    <location>
        <begin position="40"/>
        <end position="51"/>
    </location>
</feature>
<dbReference type="AlphaFoldDB" id="A0A6I6CXY6"/>
<evidence type="ECO:0000256" key="2">
    <source>
        <dbReference type="SAM" id="SignalP"/>
    </source>
</evidence>
<dbReference type="RefSeq" id="WP_156573565.1">
    <property type="nucleotide sequence ID" value="NZ_CP046415.1"/>
</dbReference>
<reference evidence="3 4" key="1">
    <citation type="submission" date="2019-11" db="EMBL/GenBank/DDBJ databases">
        <authorList>
            <person name="Zhang J."/>
            <person name="Sun C."/>
        </authorList>
    </citation>
    <scope>NUCLEOTIDE SEQUENCE [LARGE SCALE GENOMIC DNA]</scope>
    <source>
        <strain evidence="4">sp2</strain>
    </source>
</reference>
<feature type="chain" id="PRO_5026264081" description="YtxH domain-containing protein" evidence="2">
    <location>
        <begin position="23"/>
        <end position="70"/>
    </location>
</feature>
<keyword evidence="2" id="KW-0732">Signal</keyword>
<evidence type="ECO:0000313" key="3">
    <source>
        <dbReference type="EMBL" id="QGT78250.1"/>
    </source>
</evidence>
<evidence type="ECO:0000256" key="1">
    <source>
        <dbReference type="SAM" id="MobiDB-lite"/>
    </source>
</evidence>
<evidence type="ECO:0008006" key="5">
    <source>
        <dbReference type="Google" id="ProtNLM"/>
    </source>
</evidence>
<keyword evidence="4" id="KW-1185">Reference proteome</keyword>
<dbReference type="Proteomes" id="UP000427716">
    <property type="component" value="Chromosome"/>
</dbReference>
<dbReference type="KEGG" id="ghl:GM160_04665"/>
<proteinExistence type="predicted"/>
<protein>
    <recommendedName>
        <fullName evidence="5">YtxH domain-containing protein</fullName>
    </recommendedName>
</protein>
<name>A0A6I6CXY6_9GAMM</name>
<sequence length="70" mass="7440">MNARNALIALMMALGLTVAGCAEEQGPAEEAGEQIDQTMEEAGDEIEEATDEMGGKAEEAGDKMEEETDY</sequence>
<dbReference type="EMBL" id="CP046415">
    <property type="protein sequence ID" value="QGT78250.1"/>
    <property type="molecule type" value="Genomic_DNA"/>
</dbReference>
<feature type="compositionally biased region" description="Basic and acidic residues" evidence="1">
    <location>
        <begin position="53"/>
        <end position="63"/>
    </location>
</feature>
<feature type="region of interest" description="Disordered" evidence="1">
    <location>
        <begin position="40"/>
        <end position="70"/>
    </location>
</feature>
<accession>A0A6I6CXY6</accession>
<organism evidence="3 4">
    <name type="scientific">Guyparkeria halophila</name>
    <dbReference type="NCBI Taxonomy" id="47960"/>
    <lineage>
        <taxon>Bacteria</taxon>
        <taxon>Pseudomonadati</taxon>
        <taxon>Pseudomonadota</taxon>
        <taxon>Gammaproteobacteria</taxon>
        <taxon>Chromatiales</taxon>
        <taxon>Thioalkalibacteraceae</taxon>
        <taxon>Guyparkeria</taxon>
    </lineage>
</organism>
<gene>
    <name evidence="3" type="ORF">GM160_04665</name>
</gene>
<dbReference type="PROSITE" id="PS51257">
    <property type="entry name" value="PROKAR_LIPOPROTEIN"/>
    <property type="match status" value="1"/>
</dbReference>
<evidence type="ECO:0000313" key="4">
    <source>
        <dbReference type="Proteomes" id="UP000427716"/>
    </source>
</evidence>